<dbReference type="AlphaFoldDB" id="A0A401JD64"/>
<keyword evidence="1" id="KW-0732">Signal</keyword>
<accession>A0A401JD64</accession>
<comment type="caution">
    <text evidence="2">The sequence shown here is derived from an EMBL/GenBank/DDBJ whole genome shotgun (WGS) entry which is preliminary data.</text>
</comment>
<evidence type="ECO:0000256" key="1">
    <source>
        <dbReference type="SAM" id="SignalP"/>
    </source>
</evidence>
<dbReference type="InterPro" id="IPR011690">
    <property type="entry name" value="P_starv_induced_PsiF"/>
</dbReference>
<proteinExistence type="predicted"/>
<gene>
    <name evidence="2" type="ORF">SFMTTN_1327</name>
</gene>
<dbReference type="EMBL" id="BGOW01000012">
    <property type="protein sequence ID" value="GBL45517.1"/>
    <property type="molecule type" value="Genomic_DNA"/>
</dbReference>
<dbReference type="Pfam" id="PF07769">
    <property type="entry name" value="PsiF_repeat"/>
    <property type="match status" value="2"/>
</dbReference>
<protein>
    <submittedName>
        <fullName evidence="2">Phosphate starvation-inducible protein PsiF</fullName>
    </submittedName>
</protein>
<keyword evidence="3" id="KW-1185">Reference proteome</keyword>
<dbReference type="RefSeq" id="WP_124704338.1">
    <property type="nucleotide sequence ID" value="NZ_BGOW01000012.1"/>
</dbReference>
<organism evidence="2 3">
    <name type="scientific">Sulfuriferula multivorans</name>
    <dbReference type="NCBI Taxonomy" id="1559896"/>
    <lineage>
        <taxon>Bacteria</taxon>
        <taxon>Pseudomonadati</taxon>
        <taxon>Pseudomonadota</taxon>
        <taxon>Betaproteobacteria</taxon>
        <taxon>Nitrosomonadales</taxon>
        <taxon>Sulfuricellaceae</taxon>
        <taxon>Sulfuriferula</taxon>
    </lineage>
</organism>
<evidence type="ECO:0000313" key="2">
    <source>
        <dbReference type="EMBL" id="GBL45517.1"/>
    </source>
</evidence>
<name>A0A401JD64_9PROT</name>
<sequence>MNKLMTALIMAAALAFTPFAASAKTEQQTKMGACNKDAAAKSLKGDERKAFMKSCLSAPAAAAAPAKGEPAAAAKPKNAMGACSTASKGMKGAEHKKFMSECLKAKGPENMKK</sequence>
<dbReference type="OrthoDB" id="8001925at2"/>
<dbReference type="Proteomes" id="UP000286806">
    <property type="component" value="Unassembled WGS sequence"/>
</dbReference>
<feature type="chain" id="PRO_5019060017" evidence="1">
    <location>
        <begin position="24"/>
        <end position="113"/>
    </location>
</feature>
<feature type="signal peptide" evidence="1">
    <location>
        <begin position="1"/>
        <end position="23"/>
    </location>
</feature>
<evidence type="ECO:0000313" key="3">
    <source>
        <dbReference type="Proteomes" id="UP000286806"/>
    </source>
</evidence>
<reference evidence="2 3" key="1">
    <citation type="journal article" date="2019" name="Front. Microbiol.">
        <title>Genomes of Neutrophilic Sulfur-Oxidizing Chemolithoautotrophs Representing 9 Proteobacterial Species From 8 Genera.</title>
        <authorList>
            <person name="Watanabe T."/>
            <person name="Kojima H."/>
            <person name="Umezawa K."/>
            <person name="Hori C."/>
            <person name="Takasuka T.E."/>
            <person name="Kato Y."/>
            <person name="Fukui M."/>
        </authorList>
    </citation>
    <scope>NUCLEOTIDE SEQUENCE [LARGE SCALE GENOMIC DNA]</scope>
    <source>
        <strain evidence="2 3">TTN</strain>
    </source>
</reference>